<dbReference type="AlphaFoldDB" id="A0AAX3BEY3"/>
<sequence>MDDSVLDPLIHERARLFILTALLKSEGGKLSFSRLKKETGLTSGNLWVQMKRLEEAGYVQELSQNKRTTEFVLTEKGIEALEKYFSEIRQLFGKEEKK</sequence>
<dbReference type="Gene3D" id="1.10.10.10">
    <property type="entry name" value="Winged helix-like DNA-binding domain superfamily/Winged helix DNA-binding domain"/>
    <property type="match status" value="1"/>
</dbReference>
<dbReference type="Pfam" id="PF13601">
    <property type="entry name" value="HTH_34"/>
    <property type="match status" value="1"/>
</dbReference>
<dbReference type="InterPro" id="IPR036390">
    <property type="entry name" value="WH_DNA-bd_sf"/>
</dbReference>
<evidence type="ECO:0000313" key="3">
    <source>
        <dbReference type="Proteomes" id="UP001056539"/>
    </source>
</evidence>
<keyword evidence="3" id="KW-1185">Reference proteome</keyword>
<dbReference type="InterPro" id="IPR011991">
    <property type="entry name" value="ArsR-like_HTH"/>
</dbReference>
<dbReference type="InterPro" id="IPR036388">
    <property type="entry name" value="WH-like_DNA-bd_sf"/>
</dbReference>
<feature type="domain" description="Winged helix DNA-binding" evidence="1">
    <location>
        <begin position="15"/>
        <end position="91"/>
    </location>
</feature>
<dbReference type="KEGG" id="taqu:KDW03_02455"/>
<dbReference type="SUPFAM" id="SSF46785">
    <property type="entry name" value="Winged helix' DNA-binding domain"/>
    <property type="match status" value="1"/>
</dbReference>
<dbReference type="Proteomes" id="UP001056539">
    <property type="component" value="Chromosome"/>
</dbReference>
<reference evidence="2" key="2">
    <citation type="submission" date="2022-06" db="EMBL/GenBank/DDBJ databases">
        <title>Thermospira aquatica gen. nov., sp. nov.</title>
        <authorList>
            <person name="Ben Ali Gam Z."/>
            <person name="Labat M."/>
        </authorList>
    </citation>
    <scope>NUCLEOTIDE SEQUENCE</scope>
    <source>
        <strain evidence="2">F1F22</strain>
    </source>
</reference>
<organism evidence="2 3">
    <name type="scientific">Thermospira aquatica</name>
    <dbReference type="NCBI Taxonomy" id="2828656"/>
    <lineage>
        <taxon>Bacteria</taxon>
        <taxon>Pseudomonadati</taxon>
        <taxon>Spirochaetota</taxon>
        <taxon>Spirochaetia</taxon>
        <taxon>Brevinematales</taxon>
        <taxon>Thermospiraceae</taxon>
        <taxon>Thermospira</taxon>
    </lineage>
</organism>
<dbReference type="RefSeq" id="WP_271435810.1">
    <property type="nucleotide sequence ID" value="NZ_CP073355.1"/>
</dbReference>
<dbReference type="PANTHER" id="PTHR37318">
    <property type="entry name" value="BSL7504 PROTEIN"/>
    <property type="match status" value="1"/>
</dbReference>
<evidence type="ECO:0000259" key="1">
    <source>
        <dbReference type="Pfam" id="PF13601"/>
    </source>
</evidence>
<reference evidence="2" key="1">
    <citation type="submission" date="2021-04" db="EMBL/GenBank/DDBJ databases">
        <authorList>
            <person name="Postec A."/>
        </authorList>
    </citation>
    <scope>NUCLEOTIDE SEQUENCE</scope>
    <source>
        <strain evidence="2">F1F22</strain>
    </source>
</reference>
<dbReference type="GO" id="GO:0006355">
    <property type="term" value="P:regulation of DNA-templated transcription"/>
    <property type="evidence" value="ECO:0007669"/>
    <property type="project" value="UniProtKB-ARBA"/>
</dbReference>
<protein>
    <submittedName>
        <fullName evidence="2">Transcriptional regulator</fullName>
    </submittedName>
</protein>
<proteinExistence type="predicted"/>
<dbReference type="EMBL" id="CP073355">
    <property type="protein sequence ID" value="URA10683.1"/>
    <property type="molecule type" value="Genomic_DNA"/>
</dbReference>
<name>A0AAX3BEY3_9SPIR</name>
<dbReference type="CDD" id="cd00090">
    <property type="entry name" value="HTH_ARSR"/>
    <property type="match status" value="1"/>
</dbReference>
<gene>
    <name evidence="2" type="ORF">KDW03_02455</name>
</gene>
<dbReference type="InterPro" id="IPR027395">
    <property type="entry name" value="WH_DNA-bd_dom"/>
</dbReference>
<evidence type="ECO:0000313" key="2">
    <source>
        <dbReference type="EMBL" id="URA10683.1"/>
    </source>
</evidence>
<dbReference type="PANTHER" id="PTHR37318:SF1">
    <property type="entry name" value="BSL7504 PROTEIN"/>
    <property type="match status" value="1"/>
</dbReference>
<accession>A0AAX3BEY3</accession>